<evidence type="ECO:0000256" key="4">
    <source>
        <dbReference type="ARBA" id="ARBA00023136"/>
    </source>
</evidence>
<dbReference type="GO" id="GO:0016020">
    <property type="term" value="C:membrane"/>
    <property type="evidence" value="ECO:0007669"/>
    <property type="project" value="UniProtKB-SubCell"/>
</dbReference>
<dbReference type="AlphaFoldDB" id="A0A183IDT6"/>
<dbReference type="Gene3D" id="1.20.1070.10">
    <property type="entry name" value="Rhodopsin 7-helix transmembrane proteins"/>
    <property type="match status" value="1"/>
</dbReference>
<evidence type="ECO:0000256" key="2">
    <source>
        <dbReference type="ARBA" id="ARBA00022692"/>
    </source>
</evidence>
<keyword evidence="3 5" id="KW-1133">Transmembrane helix</keyword>
<dbReference type="PROSITE" id="PS50262">
    <property type="entry name" value="G_PROTEIN_RECEP_F1_2"/>
    <property type="match status" value="1"/>
</dbReference>
<dbReference type="PANTHER" id="PTHR46641:SF2">
    <property type="entry name" value="FMRFAMIDE RECEPTOR"/>
    <property type="match status" value="1"/>
</dbReference>
<dbReference type="OrthoDB" id="9831531at2759"/>
<dbReference type="InterPro" id="IPR052954">
    <property type="entry name" value="GPCR-Ligand_Int"/>
</dbReference>
<keyword evidence="2 5" id="KW-0812">Transmembrane</keyword>
<dbReference type="GO" id="GO:0004930">
    <property type="term" value="F:G protein-coupled receptor activity"/>
    <property type="evidence" value="ECO:0007669"/>
    <property type="project" value="InterPro"/>
</dbReference>
<dbReference type="SUPFAM" id="SSF81321">
    <property type="entry name" value="Family A G protein-coupled receptor-like"/>
    <property type="match status" value="1"/>
</dbReference>
<dbReference type="InterPro" id="IPR000276">
    <property type="entry name" value="GPCR_Rhodpsn"/>
</dbReference>
<reference evidence="9" key="1">
    <citation type="submission" date="2016-06" db="UniProtKB">
        <authorList>
            <consortium name="WormBaseParasite"/>
        </authorList>
    </citation>
    <scope>IDENTIFICATION</scope>
</reference>
<evidence type="ECO:0000313" key="7">
    <source>
        <dbReference type="EMBL" id="VDO95471.1"/>
    </source>
</evidence>
<evidence type="ECO:0000256" key="1">
    <source>
        <dbReference type="ARBA" id="ARBA00004370"/>
    </source>
</evidence>
<feature type="transmembrane region" description="Helical" evidence="5">
    <location>
        <begin position="182"/>
        <end position="200"/>
    </location>
</feature>
<evidence type="ECO:0000256" key="5">
    <source>
        <dbReference type="SAM" id="Phobius"/>
    </source>
</evidence>
<protein>
    <submittedName>
        <fullName evidence="9">G_PROTEIN_RECEP_F1_2 domain-containing protein</fullName>
    </submittedName>
</protein>
<keyword evidence="4 5" id="KW-0472">Membrane</keyword>
<name>A0A183IDT6_9BILA</name>
<gene>
    <name evidence="7" type="ORF">SBAD_LOCUS1780</name>
</gene>
<evidence type="ECO:0000313" key="9">
    <source>
        <dbReference type="WBParaSite" id="SBAD_0000186801-mRNA-1"/>
    </source>
</evidence>
<organism evidence="9">
    <name type="scientific">Soboliphyme baturini</name>
    <dbReference type="NCBI Taxonomy" id="241478"/>
    <lineage>
        <taxon>Eukaryota</taxon>
        <taxon>Metazoa</taxon>
        <taxon>Ecdysozoa</taxon>
        <taxon>Nematoda</taxon>
        <taxon>Enoplea</taxon>
        <taxon>Dorylaimia</taxon>
        <taxon>Dioctophymatida</taxon>
        <taxon>Dioctophymatoidea</taxon>
        <taxon>Soboliphymatidae</taxon>
        <taxon>Soboliphyme</taxon>
    </lineage>
</organism>
<feature type="transmembrane region" description="Helical" evidence="5">
    <location>
        <begin position="235"/>
        <end position="257"/>
    </location>
</feature>
<evidence type="ECO:0000256" key="3">
    <source>
        <dbReference type="ARBA" id="ARBA00022989"/>
    </source>
</evidence>
<keyword evidence="8" id="KW-1185">Reference proteome</keyword>
<feature type="transmembrane region" description="Helical" evidence="5">
    <location>
        <begin position="315"/>
        <end position="336"/>
    </location>
</feature>
<reference evidence="7 8" key="2">
    <citation type="submission" date="2018-11" db="EMBL/GenBank/DDBJ databases">
        <authorList>
            <consortium name="Pathogen Informatics"/>
        </authorList>
    </citation>
    <scope>NUCLEOTIDE SEQUENCE [LARGE SCALE GENOMIC DNA]</scope>
</reference>
<dbReference type="PRINTS" id="PR00237">
    <property type="entry name" value="GPCRRHODOPSN"/>
</dbReference>
<feature type="transmembrane region" description="Helical" evidence="5">
    <location>
        <begin position="59"/>
        <end position="85"/>
    </location>
</feature>
<dbReference type="PANTHER" id="PTHR46641">
    <property type="entry name" value="FMRFAMIDE RECEPTOR-RELATED"/>
    <property type="match status" value="1"/>
</dbReference>
<sequence>MNASEERIANHCDPKRLWNLIVNSQENTSTVTLPSGYIFNKSEVSNLYYAYVISQKLDIVALPILEIVLAVFGILGSVCILITITHQCYSQRLTFKSFMVALSTSDLVFNVFAMPFVSLSRFTTFSGTPHAAISYTVLVTMCIVNVASLFSDLTSLCMMFERYVSLMKPFYWHSRNRQWKKWFCITALLLNACMSTFRLYSPLKYRIEATGGTSTKVPLYYVTFSDFRGTLWHRVLGLICDIVLPLTILVAMLYFSLQTVTVVKKRKKILPSRIAVQKSFIEGGVVCPPTSSLTTFSISNVDQPEKTKELDSINMLIFCTAALTIICEVAYTYLWFLNLSLGDEVSMNDCMNKDLTRFKLIKHVLNRYSAAVTNFVEFVTRACNFYNYLTFSAVFRSQFVERMNSLKIMISNKCLY</sequence>
<dbReference type="EMBL" id="UZAM01006951">
    <property type="protein sequence ID" value="VDO95471.1"/>
    <property type="molecule type" value="Genomic_DNA"/>
</dbReference>
<evidence type="ECO:0000259" key="6">
    <source>
        <dbReference type="PROSITE" id="PS50262"/>
    </source>
</evidence>
<proteinExistence type="predicted"/>
<feature type="domain" description="G-protein coupled receptors family 1 profile" evidence="6">
    <location>
        <begin position="76"/>
        <end position="377"/>
    </location>
</feature>
<dbReference type="WBParaSite" id="SBAD_0000186801-mRNA-1">
    <property type="protein sequence ID" value="SBAD_0000186801-mRNA-1"/>
    <property type="gene ID" value="SBAD_0000186801"/>
</dbReference>
<feature type="transmembrane region" description="Helical" evidence="5">
    <location>
        <begin position="97"/>
        <end position="117"/>
    </location>
</feature>
<accession>A0A183IDT6</accession>
<comment type="subcellular location">
    <subcellularLocation>
        <location evidence="1">Membrane</location>
    </subcellularLocation>
</comment>
<evidence type="ECO:0000313" key="8">
    <source>
        <dbReference type="Proteomes" id="UP000270296"/>
    </source>
</evidence>
<feature type="transmembrane region" description="Helical" evidence="5">
    <location>
        <begin position="137"/>
        <end position="161"/>
    </location>
</feature>
<dbReference type="InterPro" id="IPR017452">
    <property type="entry name" value="GPCR_Rhodpsn_7TM"/>
</dbReference>
<dbReference type="Proteomes" id="UP000270296">
    <property type="component" value="Unassembled WGS sequence"/>
</dbReference>